<keyword evidence="12 13" id="KW-0472">Membrane</keyword>
<evidence type="ECO:0000256" key="12">
    <source>
        <dbReference type="ARBA" id="ARBA00023136"/>
    </source>
</evidence>
<dbReference type="GO" id="GO:0005525">
    <property type="term" value="F:GTP binding"/>
    <property type="evidence" value="ECO:0007669"/>
    <property type="project" value="UniProtKB-KW"/>
</dbReference>
<evidence type="ECO:0000256" key="5">
    <source>
        <dbReference type="ARBA" id="ARBA00022692"/>
    </source>
</evidence>
<proteinExistence type="predicted"/>
<keyword evidence="4 16" id="KW-0808">Transferase</keyword>
<dbReference type="InterPro" id="IPR006037">
    <property type="entry name" value="RCK_C"/>
</dbReference>
<comment type="caution">
    <text evidence="16">The sequence shown here is derived from an EMBL/GenBank/DDBJ whole genome shotgun (WGS) entry which is preliminary data.</text>
</comment>
<organism evidence="16 17">
    <name type="scientific">Campylobacter lari</name>
    <dbReference type="NCBI Taxonomy" id="201"/>
    <lineage>
        <taxon>Bacteria</taxon>
        <taxon>Pseudomonadati</taxon>
        <taxon>Campylobacterota</taxon>
        <taxon>Epsilonproteobacteria</taxon>
        <taxon>Campylobacterales</taxon>
        <taxon>Campylobacteraceae</taxon>
        <taxon>Campylobacter</taxon>
    </lineage>
</organism>
<evidence type="ECO:0000256" key="13">
    <source>
        <dbReference type="SAM" id="Phobius"/>
    </source>
</evidence>
<comment type="subcellular location">
    <subcellularLocation>
        <location evidence="1">Membrane</location>
        <topology evidence="1">Multi-pass membrane protein</topology>
    </subcellularLocation>
</comment>
<dbReference type="GO" id="GO:0005524">
    <property type="term" value="F:ATP binding"/>
    <property type="evidence" value="ECO:0007669"/>
    <property type="project" value="UniProtKB-KW"/>
</dbReference>
<sequence length="1045" mass="116237">MKMNVEKYLKEHENKELCRFITCGSVDDGKSTLIGRMLYDAKMLFEDQILSLEKDSKKHGNAGEKLDFALLVDGLASEREQGITIDVAYRFFTSEKRKFIIADTPGHEQYARNMATGASTADIAIILIDARKGVLTQTKRHSYIASLLGIKQFIIAVNKMDLIDYNQGIFNTICKNYQEILPCLKNHEHIKTHFVPICALDGDNIASKSINMSWYSGKTLSELLDTLPIATSLSDEFIMSVQYVNRPHLNFRGFCGNIASGSISVKDEVVILPSLKTSKVKQIITPSIKNLNVPDKNGKVQSAKNASFPSAITLTLEDEIDISRGDVIASKNHSIEISNSFKAMVIWMSEVRFNLNENYLIKIANLTANVVFEKIDFKKDINTFKEFQSDELKLNDIAKCTLKLNKKTALKAYKENKTLGSFIIIDKYSNETLAAGMVEEILASEEKSRIYTQAEIELNAYIRKNYPEWECKKNMKIIVALSILILLILLISNKIKPFILFGSVAVLYYLLGYLNLSTWLSSYTSESLIVLILLLLVSLAIEKSVVISWCSKFIIGKNYHLSLLKLGVVTASISAFLNNTAVVASFMSIIKNNKFQVPSKLLIPLSYFSIVGGTMTLIGTSTNLIVNSFVVQNGLESLKIFDFFAVGFCISIGVLIVLLIFSFLLSEYKEKENVINEYLINAKVLKNSSLAGKTIQENGLRNLEFLFLLEIQRKDELITPVSHNELIKEGDVLVFSGDITHLEALKKIDGLQIGSQDLKLETLNLVDVVINSESNLIGKSVKEANFRAKFDAGIVALKRGSKNISKIGQSLLQAGDRLILSVGKDFYSRDNINKNFYIISNIMQNQKLSNIQSFIVIFAFLAIIALSALELVSLLKALLVFLACLFIFKIISFDEVKRRFPLEIFIIVGSSLAITKVLVDSGLAKDLAEFIIGTFGVYGLYGSFVGIYLLTLLLTEIITNNAAAALAFPIAYSTALALEVNPTPFILAVAYGASCAFLMPHGYQTHLMVGSICGYKTTDFIKIGWIVSLTYSAIVLTITPVFFSF</sequence>
<dbReference type="FunFam" id="3.40.50.300:FF:000119">
    <property type="entry name" value="Sulfate adenylyltransferase subunit 1"/>
    <property type="match status" value="1"/>
</dbReference>
<dbReference type="InterPro" id="IPR044138">
    <property type="entry name" value="CysN_II"/>
</dbReference>
<keyword evidence="9" id="KW-0067">ATP-binding</keyword>
<keyword evidence="10 13" id="KW-1133">Transmembrane helix</keyword>
<dbReference type="Pfam" id="PF22594">
    <property type="entry name" value="GTP-eEF1A_C"/>
    <property type="match status" value="1"/>
</dbReference>
<dbReference type="PANTHER" id="PTHR43652">
    <property type="entry name" value="BASIC AMINO ACID ANTIPORTER YFCC-RELATED"/>
    <property type="match status" value="1"/>
</dbReference>
<dbReference type="InterPro" id="IPR041757">
    <property type="entry name" value="CysN_GTP-bd"/>
</dbReference>
<feature type="domain" description="RCK C-terminal" evidence="14">
    <location>
        <begin position="753"/>
        <end position="838"/>
    </location>
</feature>
<evidence type="ECO:0000256" key="7">
    <source>
        <dbReference type="ARBA" id="ARBA00022737"/>
    </source>
</evidence>
<feature type="transmembrane region" description="Helical" evidence="13">
    <location>
        <begin position="851"/>
        <end position="869"/>
    </location>
</feature>
<dbReference type="GO" id="GO:0008324">
    <property type="term" value="F:monoatomic cation transmembrane transporter activity"/>
    <property type="evidence" value="ECO:0007669"/>
    <property type="project" value="InterPro"/>
</dbReference>
<dbReference type="Gene3D" id="2.40.30.10">
    <property type="entry name" value="Translation factors"/>
    <property type="match status" value="2"/>
</dbReference>
<keyword evidence="3" id="KW-0813">Transport</keyword>
<feature type="domain" description="Tr-type G" evidence="15">
    <location>
        <begin position="15"/>
        <end position="236"/>
    </location>
</feature>
<dbReference type="PANTHER" id="PTHR43652:SF2">
    <property type="entry name" value="BASIC AMINO ACID ANTIPORTER YFCC-RELATED"/>
    <property type="match status" value="1"/>
</dbReference>
<dbReference type="InterPro" id="IPR051679">
    <property type="entry name" value="DASS-Related_Transporters"/>
</dbReference>
<dbReference type="Proteomes" id="UP000556298">
    <property type="component" value="Unassembled WGS sequence"/>
</dbReference>
<dbReference type="InterPro" id="IPR000795">
    <property type="entry name" value="T_Tr_GTP-bd_dom"/>
</dbReference>
<dbReference type="GO" id="GO:0005886">
    <property type="term" value="C:plasma membrane"/>
    <property type="evidence" value="ECO:0007669"/>
    <property type="project" value="TreeGrafter"/>
</dbReference>
<dbReference type="GO" id="GO:0006813">
    <property type="term" value="P:potassium ion transport"/>
    <property type="evidence" value="ECO:0007669"/>
    <property type="project" value="InterPro"/>
</dbReference>
<dbReference type="PROSITE" id="PS00301">
    <property type="entry name" value="G_TR_1"/>
    <property type="match status" value="1"/>
</dbReference>
<reference evidence="16 17" key="1">
    <citation type="submission" date="2018-05" db="EMBL/GenBank/DDBJ databases">
        <authorList>
            <consortium name="PulseNet: The National Subtyping Network for Foodborne Disease Surveillance"/>
            <person name="Tarr C.L."/>
            <person name="Trees E."/>
            <person name="Katz L.S."/>
            <person name="Carleton-Romer H.A."/>
            <person name="Stroika S."/>
            <person name="Kucerova Z."/>
            <person name="Roache K.F."/>
            <person name="Sabol A.L."/>
            <person name="Besser J."/>
            <person name="Gerner-Smidt P."/>
        </authorList>
    </citation>
    <scope>NUCLEOTIDE SEQUENCE [LARGE SCALE GENOMIC DNA]</scope>
    <source>
        <strain evidence="16 17">2016D-0268</strain>
    </source>
</reference>
<dbReference type="InterPro" id="IPR031157">
    <property type="entry name" value="G_TR_CS"/>
</dbReference>
<keyword evidence="6 16" id="KW-0548">Nucleotidyltransferase</keyword>
<evidence type="ECO:0000313" key="17">
    <source>
        <dbReference type="Proteomes" id="UP000556298"/>
    </source>
</evidence>
<feature type="transmembrane region" description="Helical" evidence="13">
    <location>
        <begin position="875"/>
        <end position="893"/>
    </location>
</feature>
<evidence type="ECO:0000256" key="11">
    <source>
        <dbReference type="ARBA" id="ARBA00023134"/>
    </source>
</evidence>
<evidence type="ECO:0000256" key="8">
    <source>
        <dbReference type="ARBA" id="ARBA00022741"/>
    </source>
</evidence>
<feature type="transmembrane region" description="Helical" evidence="13">
    <location>
        <begin position="931"/>
        <end position="954"/>
    </location>
</feature>
<evidence type="ECO:0000256" key="1">
    <source>
        <dbReference type="ARBA" id="ARBA00004141"/>
    </source>
</evidence>
<dbReference type="SUPFAM" id="SSF50447">
    <property type="entry name" value="Translation proteins"/>
    <property type="match status" value="1"/>
</dbReference>
<dbReference type="Gene3D" id="3.30.70.1450">
    <property type="entry name" value="Regulator of K+ conductance, C-terminal domain"/>
    <property type="match status" value="2"/>
</dbReference>
<feature type="transmembrane region" description="Helical" evidence="13">
    <location>
        <begin position="900"/>
        <end position="919"/>
    </location>
</feature>
<dbReference type="InterPro" id="IPR044139">
    <property type="entry name" value="CysN_NoDQ_III"/>
</dbReference>
<feature type="transmembrane region" description="Helical" evidence="13">
    <location>
        <begin position="640"/>
        <end position="665"/>
    </location>
</feature>
<evidence type="ECO:0000256" key="2">
    <source>
        <dbReference type="ARBA" id="ARBA00012391"/>
    </source>
</evidence>
<dbReference type="NCBIfam" id="NF003478">
    <property type="entry name" value="PRK05124.1"/>
    <property type="match status" value="1"/>
</dbReference>
<feature type="transmembrane region" description="Helical" evidence="13">
    <location>
        <begin position="474"/>
        <end position="492"/>
    </location>
</feature>
<dbReference type="CDD" id="cd04166">
    <property type="entry name" value="CysN_ATPS"/>
    <property type="match status" value="1"/>
</dbReference>
<dbReference type="InterPro" id="IPR027417">
    <property type="entry name" value="P-loop_NTPase"/>
</dbReference>
<dbReference type="GO" id="GO:0004781">
    <property type="term" value="F:sulfate adenylyltransferase (ATP) activity"/>
    <property type="evidence" value="ECO:0007669"/>
    <property type="project" value="UniProtKB-EC"/>
</dbReference>
<evidence type="ECO:0000256" key="4">
    <source>
        <dbReference type="ARBA" id="ARBA00022679"/>
    </source>
</evidence>
<protein>
    <recommendedName>
        <fullName evidence="2">sulfate adenylyltransferase</fullName>
        <ecNumber evidence="2">2.7.7.4</ecNumber>
    </recommendedName>
</protein>
<evidence type="ECO:0000259" key="15">
    <source>
        <dbReference type="PROSITE" id="PS51722"/>
    </source>
</evidence>
<evidence type="ECO:0000256" key="9">
    <source>
        <dbReference type="ARBA" id="ARBA00022840"/>
    </source>
</evidence>
<keyword evidence="5 13" id="KW-0812">Transmembrane</keyword>
<dbReference type="AlphaFoldDB" id="A0A7U8BI34"/>
<dbReference type="SUPFAM" id="SSF116726">
    <property type="entry name" value="TrkA C-terminal domain-like"/>
    <property type="match status" value="2"/>
</dbReference>
<gene>
    <name evidence="16" type="primary">cysN</name>
    <name evidence="16" type="ORF">BXA13_07880</name>
</gene>
<dbReference type="PROSITE" id="PS51202">
    <property type="entry name" value="RCK_C"/>
    <property type="match status" value="2"/>
</dbReference>
<dbReference type="EC" id="2.7.7.4" evidence="2"/>
<dbReference type="PROSITE" id="PS51722">
    <property type="entry name" value="G_TR_2"/>
    <property type="match status" value="1"/>
</dbReference>
<dbReference type="EMBL" id="AABYWZ010000033">
    <property type="protein sequence ID" value="EAJ5682216.1"/>
    <property type="molecule type" value="Genomic_DNA"/>
</dbReference>
<dbReference type="SUPFAM" id="SSF52540">
    <property type="entry name" value="P-loop containing nucleoside triphosphate hydrolases"/>
    <property type="match status" value="1"/>
</dbReference>
<dbReference type="InterPro" id="IPR054696">
    <property type="entry name" value="GTP-eEF1A_C"/>
</dbReference>
<keyword evidence="7" id="KW-0677">Repeat</keyword>
<dbReference type="InterPro" id="IPR004680">
    <property type="entry name" value="Cit_transptr-like_dom"/>
</dbReference>
<dbReference type="Pfam" id="PF03600">
    <property type="entry name" value="CitMHS"/>
    <property type="match status" value="1"/>
</dbReference>
<feature type="transmembrane region" description="Helical" evidence="13">
    <location>
        <begin position="984"/>
        <end position="1003"/>
    </location>
</feature>
<evidence type="ECO:0000256" key="10">
    <source>
        <dbReference type="ARBA" id="ARBA00022989"/>
    </source>
</evidence>
<keyword evidence="11" id="KW-0342">GTP-binding</keyword>
<dbReference type="InterPro" id="IPR009001">
    <property type="entry name" value="Transl_elong_EF1A/Init_IF2_C"/>
</dbReference>
<keyword evidence="8" id="KW-0547">Nucleotide-binding</keyword>
<dbReference type="InterPro" id="IPR011779">
    <property type="entry name" value="SO4_adenylTrfase_lsu"/>
</dbReference>
<evidence type="ECO:0000259" key="14">
    <source>
        <dbReference type="PROSITE" id="PS51202"/>
    </source>
</evidence>
<dbReference type="CDD" id="cd03695">
    <property type="entry name" value="CysN_NodQ_II"/>
    <property type="match status" value="1"/>
</dbReference>
<name>A0A7U8BI34_CAMLA</name>
<feature type="transmembrane region" description="Helical" evidence="13">
    <location>
        <begin position="961"/>
        <end position="978"/>
    </location>
</feature>
<dbReference type="SUPFAM" id="SSF50465">
    <property type="entry name" value="EF-Tu/eEF-1alpha/eIF2-gamma C-terminal domain"/>
    <property type="match status" value="1"/>
</dbReference>
<feature type="transmembrane region" description="Helical" evidence="13">
    <location>
        <begin position="1023"/>
        <end position="1043"/>
    </location>
</feature>
<dbReference type="GO" id="GO:0003924">
    <property type="term" value="F:GTPase activity"/>
    <property type="evidence" value="ECO:0007669"/>
    <property type="project" value="InterPro"/>
</dbReference>
<evidence type="ECO:0000256" key="6">
    <source>
        <dbReference type="ARBA" id="ARBA00022695"/>
    </source>
</evidence>
<dbReference type="Gene3D" id="3.40.50.300">
    <property type="entry name" value="P-loop containing nucleotide triphosphate hydrolases"/>
    <property type="match status" value="1"/>
</dbReference>
<dbReference type="NCBIfam" id="TIGR02034">
    <property type="entry name" value="CysN"/>
    <property type="match status" value="1"/>
</dbReference>
<dbReference type="CDD" id="cd04095">
    <property type="entry name" value="CysN_NoDQ_III"/>
    <property type="match status" value="1"/>
</dbReference>
<feature type="domain" description="RCK C-terminal" evidence="14">
    <location>
        <begin position="667"/>
        <end position="751"/>
    </location>
</feature>
<dbReference type="PRINTS" id="PR00315">
    <property type="entry name" value="ELONGATNFCT"/>
</dbReference>
<evidence type="ECO:0000256" key="3">
    <source>
        <dbReference type="ARBA" id="ARBA00022448"/>
    </source>
</evidence>
<dbReference type="Pfam" id="PF02080">
    <property type="entry name" value="TrkA_C"/>
    <property type="match status" value="2"/>
</dbReference>
<evidence type="ECO:0000313" key="16">
    <source>
        <dbReference type="EMBL" id="EAJ5682216.1"/>
    </source>
</evidence>
<accession>A0A7U8BI34</accession>
<dbReference type="InterPro" id="IPR009000">
    <property type="entry name" value="Transl_B-barrel_sf"/>
</dbReference>
<dbReference type="InterPro" id="IPR036721">
    <property type="entry name" value="RCK_C_sf"/>
</dbReference>
<feature type="transmembrane region" description="Helical" evidence="13">
    <location>
        <begin position="601"/>
        <end position="620"/>
    </location>
</feature>
<dbReference type="Pfam" id="PF00009">
    <property type="entry name" value="GTP_EFTU"/>
    <property type="match status" value="1"/>
</dbReference>
<feature type="transmembrane region" description="Helical" evidence="13">
    <location>
        <begin position="498"/>
        <end position="516"/>
    </location>
</feature>
<feature type="transmembrane region" description="Helical" evidence="13">
    <location>
        <begin position="528"/>
        <end position="549"/>
    </location>
</feature>
<dbReference type="GO" id="GO:0006790">
    <property type="term" value="P:sulfur compound metabolic process"/>
    <property type="evidence" value="ECO:0007669"/>
    <property type="project" value="InterPro"/>
</dbReference>
<feature type="transmembrane region" description="Helical" evidence="13">
    <location>
        <begin position="569"/>
        <end position="589"/>
    </location>
</feature>